<dbReference type="GO" id="GO:0016887">
    <property type="term" value="F:ATP hydrolysis activity"/>
    <property type="evidence" value="ECO:0007669"/>
    <property type="project" value="InterPro"/>
</dbReference>
<evidence type="ECO:0000256" key="2">
    <source>
        <dbReference type="ARBA" id="ARBA00022490"/>
    </source>
</evidence>
<dbReference type="SUPFAM" id="SSF57997">
    <property type="entry name" value="Tropomyosin"/>
    <property type="match status" value="1"/>
</dbReference>
<keyword evidence="3 7" id="KW-0547">Nucleotide-binding</keyword>
<dbReference type="SUPFAM" id="SSF52540">
    <property type="entry name" value="P-loop containing nucleoside triphosphate hydrolases"/>
    <property type="match status" value="2"/>
</dbReference>
<feature type="domain" description="SMC hinge" evidence="9">
    <location>
        <begin position="526"/>
        <end position="642"/>
    </location>
</feature>
<dbReference type="InterPro" id="IPR003395">
    <property type="entry name" value="RecF/RecN/SMC_N"/>
</dbReference>
<evidence type="ECO:0000313" key="11">
    <source>
        <dbReference type="Proteomes" id="UP000886879"/>
    </source>
</evidence>
<sequence length="1194" mass="135288">MRGLYLKALEIQGFKSFPEKTVLTFGADITVIVGPNGSGKSNIADAIRWVMGEQSTRTLRGNKMEDVIFDGTAKRKSLGFAEVTLVLDNSQHLLDLEEQEVAVTRRYYRSGESEYYINRRSCRLRDINELFMDTGLGREGYSIIGQGKIDEILSVKSSDRREVFEEAAGISKYRHRKEEAERKLQRTEENLVRINDKIGELELQVEPLRVQAEKTKKYLVMRDELRGLEISLWLEQLEQLRSSSIQLKTALDTATAHREALRQELEGLYQQAEGYAQQMQQHEVHAEEIRRAQSDLEQQVHQGQSQLELLRRDQKNNTDNIQRIQDELEQQAGRAGSLAQQVQQRRERLEQVERAMADCQAQLEQLEEKSRHLMDSVGGLDQELAQLREQERLEQASAGEAKALLSALSAAGQELMDREENVARELLEQEAQKRDMEEEHGRLQGQLDKLVEERDGVSNTMAGYQMRLQTRQRKVQQAMETHRRLEMDHNNLQSRIHMLSEMEKFYEGYSKSVKLLMGEAKRGGLSGIRGPVAGLIHVPDAYAVAIEIALGGAMQHVVVERDQDAKQAIGWLKRRDGGRATFLPMNTMRPGSLRETGLESQPGYVGMANELIEYHEDYQTVMSNLLGRIVIAQDLDQAMAMARRYGHRFRIVTLDGQVLNAGGSMTGGSASRSAGILSRANELQRLRGQMTALEQEMAGSKEQLAQVQREQMAAQYELDNAASQLRQAEDAVLTHSQQLEHHQQQLQQVEQRCATLRQERETLQQRGEENAQAAQRAKERITQLEGSAAAIQAQSQDKTQGQSTLQQQLEECSGDMAAVRAKLAGLQGEQNAMQVNLSQLEQLQQDLSGDTAGRQAMVEQLQAQNQQIAQQMVEQDTQVQALLRQRETWSGQLTTVNQKKLALEGQRNQADKQAREKNNDLLSMEREVSVLEQKSMAAAMEEGQILDKLWENYQLSHEAARSQRVELESAAKATRRIGELKRGISALGSINPDAVEEYQRVFERYSYFTDQRDDVSGSKRELEGIIRQITREMTDIFQEKFQEIQKAFQETFLELFRGGKATLELEDPEDVLGCGIEIKAQPPGKALKIISLLSGGEKAFVAIALYFAILKVRPTPFCVMDEIEAALDDANVVRYAQYLRRMSDRTQFIAITHRRGTMEEADVLYGVTMQEQGVSRILTINLNEMAQEIIPETT</sequence>
<comment type="domain">
    <text evidence="7">Contains large globular domains required for ATP hydrolysis at each terminus and a third globular domain forming a flexible hinge near the middle of the molecule. These domains are separated by coiled-coil structures.</text>
</comment>
<comment type="subunit">
    <text evidence="7">Homodimer.</text>
</comment>
<keyword evidence="4 7" id="KW-0067">ATP-binding</keyword>
<dbReference type="GO" id="GO:0007062">
    <property type="term" value="P:sister chromatid cohesion"/>
    <property type="evidence" value="ECO:0007669"/>
    <property type="project" value="InterPro"/>
</dbReference>
<proteinExistence type="inferred from homology"/>
<feature type="coiled-coil region" evidence="7">
    <location>
        <begin position="251"/>
        <end position="383"/>
    </location>
</feature>
<dbReference type="SMART" id="SM00968">
    <property type="entry name" value="SMC_hinge"/>
    <property type="match status" value="1"/>
</dbReference>
<keyword evidence="5 7" id="KW-0175">Coiled coil</keyword>
<dbReference type="GO" id="GO:0007059">
    <property type="term" value="P:chromosome segregation"/>
    <property type="evidence" value="ECO:0007669"/>
    <property type="project" value="UniProtKB-UniRule"/>
</dbReference>
<organism evidence="10 11">
    <name type="scientific">Candidatus Enterenecus faecium</name>
    <dbReference type="NCBI Taxonomy" id="2840780"/>
    <lineage>
        <taxon>Bacteria</taxon>
        <taxon>Bacillati</taxon>
        <taxon>Bacillota</taxon>
        <taxon>Clostridia</taxon>
        <taxon>Eubacteriales</taxon>
        <taxon>Candidatus Enterenecus</taxon>
    </lineage>
</organism>
<dbReference type="PIRSF" id="PIRSF005719">
    <property type="entry name" value="SMC"/>
    <property type="match status" value="1"/>
</dbReference>
<feature type="region of interest" description="Disordered" evidence="8">
    <location>
        <begin position="763"/>
        <end position="808"/>
    </location>
</feature>
<dbReference type="Proteomes" id="UP000886879">
    <property type="component" value="Unassembled WGS sequence"/>
</dbReference>
<dbReference type="AlphaFoldDB" id="A0A9D1CHX9"/>
<dbReference type="FunFam" id="3.40.50.300:FF:000984">
    <property type="entry name" value="Chromosome partition protein Smc"/>
    <property type="match status" value="1"/>
</dbReference>
<feature type="coiled-coil region" evidence="7">
    <location>
        <begin position="170"/>
        <end position="204"/>
    </location>
</feature>
<comment type="function">
    <text evidence="7">Required for chromosome condensation and partitioning.</text>
</comment>
<dbReference type="GO" id="GO:0030261">
    <property type="term" value="P:chromosome condensation"/>
    <property type="evidence" value="ECO:0007669"/>
    <property type="project" value="InterPro"/>
</dbReference>
<dbReference type="GO" id="GO:0003677">
    <property type="term" value="F:DNA binding"/>
    <property type="evidence" value="ECO:0007669"/>
    <property type="project" value="UniProtKB-UniRule"/>
</dbReference>
<gene>
    <name evidence="7 10" type="primary">smc</name>
    <name evidence="10" type="ORF">IAD31_09310</name>
</gene>
<dbReference type="FunFam" id="3.40.50.300:FF:000901">
    <property type="entry name" value="Chromosome partition protein Smc"/>
    <property type="match status" value="1"/>
</dbReference>
<name>A0A9D1CHX9_9FIRM</name>
<dbReference type="CDD" id="cd03278">
    <property type="entry name" value="ABC_SMC_barmotin"/>
    <property type="match status" value="1"/>
</dbReference>
<dbReference type="InterPro" id="IPR027417">
    <property type="entry name" value="P-loop_NTPase"/>
</dbReference>
<dbReference type="SUPFAM" id="SSF75553">
    <property type="entry name" value="Smc hinge domain"/>
    <property type="match status" value="1"/>
</dbReference>
<dbReference type="InterPro" id="IPR011890">
    <property type="entry name" value="SMC_prok"/>
</dbReference>
<evidence type="ECO:0000256" key="5">
    <source>
        <dbReference type="ARBA" id="ARBA00023054"/>
    </source>
</evidence>
<keyword evidence="6 7" id="KW-0238">DNA-binding</keyword>
<reference evidence="10" key="1">
    <citation type="submission" date="2020-10" db="EMBL/GenBank/DDBJ databases">
        <authorList>
            <person name="Gilroy R."/>
        </authorList>
    </citation>
    <scope>NUCLEOTIDE SEQUENCE</scope>
    <source>
        <strain evidence="10">ChiGjej2B2-12916</strain>
    </source>
</reference>
<protein>
    <recommendedName>
        <fullName evidence="7">Chromosome partition protein Smc</fullName>
    </recommendedName>
</protein>
<dbReference type="InterPro" id="IPR010935">
    <property type="entry name" value="SMC_hinge"/>
</dbReference>
<evidence type="ECO:0000256" key="8">
    <source>
        <dbReference type="SAM" id="MobiDB-lite"/>
    </source>
</evidence>
<dbReference type="Pfam" id="PF06470">
    <property type="entry name" value="SMC_hinge"/>
    <property type="match status" value="1"/>
</dbReference>
<dbReference type="GO" id="GO:0006260">
    <property type="term" value="P:DNA replication"/>
    <property type="evidence" value="ECO:0007669"/>
    <property type="project" value="UniProtKB-UniRule"/>
</dbReference>
<dbReference type="GO" id="GO:0005737">
    <property type="term" value="C:cytoplasm"/>
    <property type="evidence" value="ECO:0007669"/>
    <property type="project" value="UniProtKB-SubCell"/>
</dbReference>
<evidence type="ECO:0000256" key="6">
    <source>
        <dbReference type="ARBA" id="ARBA00023125"/>
    </source>
</evidence>
<evidence type="ECO:0000256" key="1">
    <source>
        <dbReference type="ARBA" id="ARBA00004496"/>
    </source>
</evidence>
<evidence type="ECO:0000313" key="10">
    <source>
        <dbReference type="EMBL" id="HIQ61773.1"/>
    </source>
</evidence>
<feature type="coiled-coil region" evidence="7">
    <location>
        <begin position="419"/>
        <end position="495"/>
    </location>
</feature>
<dbReference type="Pfam" id="PF02463">
    <property type="entry name" value="SMC_N"/>
    <property type="match status" value="1"/>
</dbReference>
<dbReference type="GO" id="GO:0005524">
    <property type="term" value="F:ATP binding"/>
    <property type="evidence" value="ECO:0007669"/>
    <property type="project" value="UniProtKB-UniRule"/>
</dbReference>
<dbReference type="Gene3D" id="1.20.1060.20">
    <property type="match status" value="1"/>
</dbReference>
<dbReference type="InterPro" id="IPR036277">
    <property type="entry name" value="SMC_hinge_sf"/>
</dbReference>
<evidence type="ECO:0000259" key="9">
    <source>
        <dbReference type="SMART" id="SM00968"/>
    </source>
</evidence>
<evidence type="ECO:0000256" key="7">
    <source>
        <dbReference type="HAMAP-Rule" id="MF_01894"/>
    </source>
</evidence>
<feature type="binding site" evidence="7">
    <location>
        <begin position="35"/>
        <end position="42"/>
    </location>
    <ligand>
        <name>ATP</name>
        <dbReference type="ChEBI" id="CHEBI:30616"/>
    </ligand>
</feature>
<comment type="subcellular location">
    <subcellularLocation>
        <location evidence="1 7">Cytoplasm</location>
    </subcellularLocation>
</comment>
<dbReference type="Gene3D" id="3.40.50.300">
    <property type="entry name" value="P-loop containing nucleotide triphosphate hydrolases"/>
    <property type="match status" value="2"/>
</dbReference>
<evidence type="ECO:0000256" key="3">
    <source>
        <dbReference type="ARBA" id="ARBA00022741"/>
    </source>
</evidence>
<accession>A0A9D1CHX9</accession>
<dbReference type="EMBL" id="DVFO01000101">
    <property type="protein sequence ID" value="HIQ61773.1"/>
    <property type="molecule type" value="Genomic_DNA"/>
</dbReference>
<dbReference type="NCBIfam" id="TIGR02168">
    <property type="entry name" value="SMC_prok_B"/>
    <property type="match status" value="1"/>
</dbReference>
<feature type="compositionally biased region" description="Polar residues" evidence="8">
    <location>
        <begin position="792"/>
        <end position="808"/>
    </location>
</feature>
<dbReference type="Gene3D" id="3.30.70.1620">
    <property type="match status" value="1"/>
</dbReference>
<comment type="similarity">
    <text evidence="7">Belongs to the SMC family.</text>
</comment>
<evidence type="ECO:0000256" key="4">
    <source>
        <dbReference type="ARBA" id="ARBA00022840"/>
    </source>
</evidence>
<dbReference type="InterPro" id="IPR024704">
    <property type="entry name" value="SMC"/>
</dbReference>
<dbReference type="GO" id="GO:0005694">
    <property type="term" value="C:chromosome"/>
    <property type="evidence" value="ECO:0007669"/>
    <property type="project" value="InterPro"/>
</dbReference>
<feature type="coiled-coil region" evidence="7">
    <location>
        <begin position="823"/>
        <end position="934"/>
    </location>
</feature>
<reference evidence="10" key="2">
    <citation type="journal article" date="2021" name="PeerJ">
        <title>Extensive microbial diversity within the chicken gut microbiome revealed by metagenomics and culture.</title>
        <authorList>
            <person name="Gilroy R."/>
            <person name="Ravi A."/>
            <person name="Getino M."/>
            <person name="Pursley I."/>
            <person name="Horton D.L."/>
            <person name="Alikhan N.F."/>
            <person name="Baker D."/>
            <person name="Gharbi K."/>
            <person name="Hall N."/>
            <person name="Watson M."/>
            <person name="Adriaenssens E.M."/>
            <person name="Foster-Nyarko E."/>
            <person name="Jarju S."/>
            <person name="Secka A."/>
            <person name="Antonio M."/>
            <person name="Oren A."/>
            <person name="Chaudhuri R.R."/>
            <person name="La Ragione R."/>
            <person name="Hildebrand F."/>
            <person name="Pallen M.J."/>
        </authorList>
    </citation>
    <scope>NUCLEOTIDE SEQUENCE</scope>
    <source>
        <strain evidence="10">ChiGjej2B2-12916</strain>
    </source>
</reference>
<comment type="caution">
    <text evidence="10">The sequence shown here is derived from an EMBL/GenBank/DDBJ whole genome shotgun (WGS) entry which is preliminary data.</text>
</comment>
<dbReference type="HAMAP" id="MF_01894">
    <property type="entry name" value="Smc_prok"/>
    <property type="match status" value="1"/>
</dbReference>
<keyword evidence="2 7" id="KW-0963">Cytoplasm</keyword>
<dbReference type="PANTHER" id="PTHR43977">
    <property type="entry name" value="STRUCTURAL MAINTENANCE OF CHROMOSOMES PROTEIN 3"/>
    <property type="match status" value="1"/>
</dbReference>